<dbReference type="EMBL" id="CAJOBC010002062">
    <property type="protein sequence ID" value="CAF3713511.1"/>
    <property type="molecule type" value="Genomic_DNA"/>
</dbReference>
<dbReference type="PROSITE" id="PS50222">
    <property type="entry name" value="EF_HAND_2"/>
    <property type="match status" value="1"/>
</dbReference>
<protein>
    <recommendedName>
        <fullName evidence="1">EF-hand domain-containing protein</fullName>
    </recommendedName>
</protein>
<dbReference type="Proteomes" id="UP000663829">
    <property type="component" value="Unassembled WGS sequence"/>
</dbReference>
<sequence>MSNFTQNLNALPIRQQHQINFKSDNDNPSQNSYVRLDNQYPSQNNQQMKLNKYKVYKHQPFSKQIPQYAIPVQLEQERIRVQSYANGGSSQILDQTAPGQNNMNNIHDKSNVAGQDEEQIAQSIRRERQRQVIITKIIRRFDEDGNGELDENELFTMASHTNTFSKLYNYLKGTKK</sequence>
<organism evidence="2 4">
    <name type="scientific">Didymodactylos carnosus</name>
    <dbReference type="NCBI Taxonomy" id="1234261"/>
    <lineage>
        <taxon>Eukaryota</taxon>
        <taxon>Metazoa</taxon>
        <taxon>Spiralia</taxon>
        <taxon>Gnathifera</taxon>
        <taxon>Rotifera</taxon>
        <taxon>Eurotatoria</taxon>
        <taxon>Bdelloidea</taxon>
        <taxon>Philodinida</taxon>
        <taxon>Philodinidae</taxon>
        <taxon>Didymodactylos</taxon>
    </lineage>
</organism>
<evidence type="ECO:0000313" key="4">
    <source>
        <dbReference type="Proteomes" id="UP000663829"/>
    </source>
</evidence>
<keyword evidence="4" id="KW-1185">Reference proteome</keyword>
<name>A0A814C5N5_9BILA</name>
<feature type="domain" description="EF-hand" evidence="1">
    <location>
        <begin position="129"/>
        <end position="164"/>
    </location>
</feature>
<dbReference type="GO" id="GO:0005509">
    <property type="term" value="F:calcium ion binding"/>
    <property type="evidence" value="ECO:0007669"/>
    <property type="project" value="InterPro"/>
</dbReference>
<accession>A0A814C5N5</accession>
<dbReference type="OrthoDB" id="10012706at2759"/>
<dbReference type="EMBL" id="CAJNOQ010002062">
    <property type="protein sequence ID" value="CAF0936381.1"/>
    <property type="molecule type" value="Genomic_DNA"/>
</dbReference>
<dbReference type="PROSITE" id="PS00018">
    <property type="entry name" value="EF_HAND_1"/>
    <property type="match status" value="1"/>
</dbReference>
<dbReference type="Proteomes" id="UP000681722">
    <property type="component" value="Unassembled WGS sequence"/>
</dbReference>
<dbReference type="SMART" id="SM00054">
    <property type="entry name" value="EFh"/>
    <property type="match status" value="1"/>
</dbReference>
<proteinExistence type="predicted"/>
<gene>
    <name evidence="2" type="ORF">GPM918_LOCUS10464</name>
    <name evidence="3" type="ORF">SRO942_LOCUS10465</name>
</gene>
<dbReference type="InterPro" id="IPR002048">
    <property type="entry name" value="EF_hand_dom"/>
</dbReference>
<evidence type="ECO:0000259" key="1">
    <source>
        <dbReference type="PROSITE" id="PS50222"/>
    </source>
</evidence>
<evidence type="ECO:0000313" key="3">
    <source>
        <dbReference type="EMBL" id="CAF3713511.1"/>
    </source>
</evidence>
<evidence type="ECO:0000313" key="2">
    <source>
        <dbReference type="EMBL" id="CAF0936381.1"/>
    </source>
</evidence>
<comment type="caution">
    <text evidence="2">The sequence shown here is derived from an EMBL/GenBank/DDBJ whole genome shotgun (WGS) entry which is preliminary data.</text>
</comment>
<dbReference type="InterPro" id="IPR018247">
    <property type="entry name" value="EF_Hand_1_Ca_BS"/>
</dbReference>
<reference evidence="2" key="1">
    <citation type="submission" date="2021-02" db="EMBL/GenBank/DDBJ databases">
        <authorList>
            <person name="Nowell W R."/>
        </authorList>
    </citation>
    <scope>NUCLEOTIDE SEQUENCE</scope>
</reference>
<dbReference type="AlphaFoldDB" id="A0A814C5N5"/>